<organism evidence="1 2">
    <name type="scientific">Orchesella dallaii</name>
    <dbReference type="NCBI Taxonomy" id="48710"/>
    <lineage>
        <taxon>Eukaryota</taxon>
        <taxon>Metazoa</taxon>
        <taxon>Ecdysozoa</taxon>
        <taxon>Arthropoda</taxon>
        <taxon>Hexapoda</taxon>
        <taxon>Collembola</taxon>
        <taxon>Entomobryomorpha</taxon>
        <taxon>Entomobryoidea</taxon>
        <taxon>Orchesellidae</taxon>
        <taxon>Orchesellinae</taxon>
        <taxon>Orchesella</taxon>
    </lineage>
</organism>
<evidence type="ECO:0000313" key="2">
    <source>
        <dbReference type="Proteomes" id="UP001642540"/>
    </source>
</evidence>
<reference evidence="1 2" key="1">
    <citation type="submission" date="2024-08" db="EMBL/GenBank/DDBJ databases">
        <authorList>
            <person name="Cucini C."/>
            <person name="Frati F."/>
        </authorList>
    </citation>
    <scope>NUCLEOTIDE SEQUENCE [LARGE SCALE GENOMIC DNA]</scope>
</reference>
<comment type="caution">
    <text evidence="1">The sequence shown here is derived from an EMBL/GenBank/DDBJ whole genome shotgun (WGS) entry which is preliminary data.</text>
</comment>
<keyword evidence="2" id="KW-1185">Reference proteome</keyword>
<evidence type="ECO:0000313" key="1">
    <source>
        <dbReference type="EMBL" id="CAL8119422.1"/>
    </source>
</evidence>
<sequence>MSNWLGVLTAVRGKSASPAVALSAVLARKTLRRVLRKMNAFHSRVVKNAVAYLASKVEGCSWWWWHYLDKGTTIPSPAVRTENWVTGSPVFLSELNPLFHAT</sequence>
<name>A0ABP1R4D9_9HEXA</name>
<protein>
    <submittedName>
        <fullName evidence="1">Uncharacterized protein</fullName>
    </submittedName>
</protein>
<dbReference type="Proteomes" id="UP001642540">
    <property type="component" value="Unassembled WGS sequence"/>
</dbReference>
<proteinExistence type="predicted"/>
<gene>
    <name evidence="1" type="ORF">ODALV1_LOCUS18544</name>
</gene>
<dbReference type="EMBL" id="CAXLJM020000059">
    <property type="protein sequence ID" value="CAL8119422.1"/>
    <property type="molecule type" value="Genomic_DNA"/>
</dbReference>
<accession>A0ABP1R4D9</accession>